<evidence type="ECO:0000259" key="1">
    <source>
        <dbReference type="PROSITE" id="PS50994"/>
    </source>
</evidence>
<dbReference type="Proteomes" id="UP000178370">
    <property type="component" value="Unassembled WGS sequence"/>
</dbReference>
<dbReference type="Gene3D" id="3.30.420.10">
    <property type="entry name" value="Ribonuclease H-like superfamily/Ribonuclease H"/>
    <property type="match status" value="1"/>
</dbReference>
<dbReference type="SUPFAM" id="SSF53098">
    <property type="entry name" value="Ribonuclease H-like"/>
    <property type="match status" value="1"/>
</dbReference>
<evidence type="ECO:0000313" key="2">
    <source>
        <dbReference type="EMBL" id="OGG49824.1"/>
    </source>
</evidence>
<dbReference type="SUPFAM" id="SSF46689">
    <property type="entry name" value="Homeodomain-like"/>
    <property type="match status" value="1"/>
</dbReference>
<organism evidence="2 3">
    <name type="scientific">Candidatus Kaiserbacteria bacterium RIFCSPHIGHO2_01_FULL_54_36</name>
    <dbReference type="NCBI Taxonomy" id="1798482"/>
    <lineage>
        <taxon>Bacteria</taxon>
        <taxon>Candidatus Kaiseribacteriota</taxon>
    </lineage>
</organism>
<dbReference type="Pfam" id="PF13683">
    <property type="entry name" value="rve_3"/>
    <property type="match status" value="1"/>
</dbReference>
<dbReference type="GO" id="GO:0003676">
    <property type="term" value="F:nucleic acid binding"/>
    <property type="evidence" value="ECO:0007669"/>
    <property type="project" value="InterPro"/>
</dbReference>
<protein>
    <recommendedName>
        <fullName evidence="1">Integrase catalytic domain-containing protein</fullName>
    </recommendedName>
</protein>
<dbReference type="AlphaFoldDB" id="A0A1F6CKP4"/>
<reference evidence="2 3" key="1">
    <citation type="journal article" date="2016" name="Nat. Commun.">
        <title>Thousands of microbial genomes shed light on interconnected biogeochemical processes in an aquifer system.</title>
        <authorList>
            <person name="Anantharaman K."/>
            <person name="Brown C.T."/>
            <person name="Hug L.A."/>
            <person name="Sharon I."/>
            <person name="Castelle C.J."/>
            <person name="Probst A.J."/>
            <person name="Thomas B.C."/>
            <person name="Singh A."/>
            <person name="Wilkins M.J."/>
            <person name="Karaoz U."/>
            <person name="Brodie E.L."/>
            <person name="Williams K.H."/>
            <person name="Hubbard S.S."/>
            <person name="Banfield J.F."/>
        </authorList>
    </citation>
    <scope>NUCLEOTIDE SEQUENCE [LARGE SCALE GENOMIC DNA]</scope>
</reference>
<sequence length="319" mass="36797">MVVHMAETIKEERLRWVLPIAEGRTSISEVMKVCPHGKRSVERWLSAYKRGGEQGLEPKSTRPKTNPKETPIGIKEGVVALRKKTKLCALKLHWRLEKQGVRIHERTVGKILKAEGLVRKYRVKRVKYKYLKAALKPGELVEIDVKHVPGLVGGKPYFQYTAIDYASRWRYLRIFEEESTYHSVVFLKDVIARFLYPITGVKTDNHSTFTNRYLGTNRRGDMIVKTPHALDEFCAVNGIAHYLIDPGKPAQNGRVERSHREDQEKLYEHHAFRSLNDLQKGVRRWNMEYNDLEHCGLNGKTPNEALVDYKLISPPNVCA</sequence>
<dbReference type="Pfam" id="PF13565">
    <property type="entry name" value="HTH_32"/>
    <property type="match status" value="1"/>
</dbReference>
<evidence type="ECO:0000313" key="3">
    <source>
        <dbReference type="Proteomes" id="UP000178370"/>
    </source>
</evidence>
<proteinExistence type="predicted"/>
<dbReference type="InterPro" id="IPR012337">
    <property type="entry name" value="RNaseH-like_sf"/>
</dbReference>
<dbReference type="PANTHER" id="PTHR35004">
    <property type="entry name" value="TRANSPOSASE RV3428C-RELATED"/>
    <property type="match status" value="1"/>
</dbReference>
<name>A0A1F6CKP4_9BACT</name>
<dbReference type="PROSITE" id="PS50994">
    <property type="entry name" value="INTEGRASE"/>
    <property type="match status" value="1"/>
</dbReference>
<dbReference type="InterPro" id="IPR001584">
    <property type="entry name" value="Integrase_cat-core"/>
</dbReference>
<comment type="caution">
    <text evidence="2">The sequence shown here is derived from an EMBL/GenBank/DDBJ whole genome shotgun (WGS) entry which is preliminary data.</text>
</comment>
<dbReference type="GO" id="GO:0015074">
    <property type="term" value="P:DNA integration"/>
    <property type="evidence" value="ECO:0007669"/>
    <property type="project" value="InterPro"/>
</dbReference>
<accession>A0A1F6CKP4</accession>
<dbReference type="STRING" id="1798482.A2763_03595"/>
<gene>
    <name evidence="2" type="ORF">A2763_03595</name>
</gene>
<dbReference type="PANTHER" id="PTHR35004:SF7">
    <property type="entry name" value="INTEGRASE PROTEIN"/>
    <property type="match status" value="1"/>
</dbReference>
<feature type="domain" description="Integrase catalytic" evidence="1">
    <location>
        <begin position="133"/>
        <end position="310"/>
    </location>
</feature>
<dbReference type="InterPro" id="IPR009057">
    <property type="entry name" value="Homeodomain-like_sf"/>
</dbReference>
<dbReference type="EMBL" id="MFKV01000026">
    <property type="protein sequence ID" value="OGG49824.1"/>
    <property type="molecule type" value="Genomic_DNA"/>
</dbReference>
<dbReference type="InterPro" id="IPR036397">
    <property type="entry name" value="RNaseH_sf"/>
</dbReference>